<dbReference type="InterPro" id="IPR012910">
    <property type="entry name" value="Plug_dom"/>
</dbReference>
<name>A0ABT6N1E7_9SPHN</name>
<dbReference type="InterPro" id="IPR039426">
    <property type="entry name" value="TonB-dep_rcpt-like"/>
</dbReference>
<evidence type="ECO:0000256" key="9">
    <source>
        <dbReference type="ARBA" id="ARBA00023077"/>
    </source>
</evidence>
<keyword evidence="2 12" id="KW-0813">Transport</keyword>
<dbReference type="PROSITE" id="PS01156">
    <property type="entry name" value="TONB_DEPENDENT_REC_2"/>
    <property type="match status" value="1"/>
</dbReference>
<feature type="domain" description="TonB-dependent receptor-like beta-barrel" evidence="16">
    <location>
        <begin position="283"/>
        <end position="784"/>
    </location>
</feature>
<evidence type="ECO:0000256" key="10">
    <source>
        <dbReference type="ARBA" id="ARBA00023136"/>
    </source>
</evidence>
<evidence type="ECO:0000256" key="6">
    <source>
        <dbReference type="ARBA" id="ARBA00022729"/>
    </source>
</evidence>
<feature type="domain" description="TonB-dependent receptor plug" evidence="17">
    <location>
        <begin position="47"/>
        <end position="158"/>
    </location>
</feature>
<evidence type="ECO:0000256" key="11">
    <source>
        <dbReference type="ARBA" id="ARBA00023237"/>
    </source>
</evidence>
<dbReference type="PANTHER" id="PTHR32552">
    <property type="entry name" value="FERRICHROME IRON RECEPTOR-RELATED"/>
    <property type="match status" value="1"/>
</dbReference>
<dbReference type="PANTHER" id="PTHR32552:SF81">
    <property type="entry name" value="TONB-DEPENDENT OUTER MEMBRANE RECEPTOR"/>
    <property type="match status" value="1"/>
</dbReference>
<dbReference type="PROSITE" id="PS52016">
    <property type="entry name" value="TONB_DEPENDENT_REC_3"/>
    <property type="match status" value="1"/>
</dbReference>
<dbReference type="RefSeq" id="WP_281044385.1">
    <property type="nucleotide sequence ID" value="NZ_JARYGZ010000001.1"/>
</dbReference>
<keyword evidence="7" id="KW-0408">Iron</keyword>
<gene>
    <name evidence="18" type="ORF">QGN17_10295</name>
</gene>
<dbReference type="EMBL" id="JARYGZ010000001">
    <property type="protein sequence ID" value="MDH7639120.1"/>
    <property type="molecule type" value="Genomic_DNA"/>
</dbReference>
<keyword evidence="8" id="KW-0406">Ion transport</keyword>
<proteinExistence type="inferred from homology"/>
<keyword evidence="18" id="KW-0675">Receptor</keyword>
<keyword evidence="11 12" id="KW-0998">Cell outer membrane</keyword>
<evidence type="ECO:0000259" key="17">
    <source>
        <dbReference type="Pfam" id="PF07715"/>
    </source>
</evidence>
<evidence type="ECO:0000256" key="5">
    <source>
        <dbReference type="ARBA" id="ARBA00022692"/>
    </source>
</evidence>
<organism evidence="18 19">
    <name type="scientific">Sphingomonas oryzagri</name>
    <dbReference type="NCBI Taxonomy" id="3042314"/>
    <lineage>
        <taxon>Bacteria</taxon>
        <taxon>Pseudomonadati</taxon>
        <taxon>Pseudomonadota</taxon>
        <taxon>Alphaproteobacteria</taxon>
        <taxon>Sphingomonadales</taxon>
        <taxon>Sphingomonadaceae</taxon>
        <taxon>Sphingomonas</taxon>
    </lineage>
</organism>
<dbReference type="Gene3D" id="2.40.170.20">
    <property type="entry name" value="TonB-dependent receptor, beta-barrel domain"/>
    <property type="match status" value="1"/>
</dbReference>
<evidence type="ECO:0000313" key="19">
    <source>
        <dbReference type="Proteomes" id="UP001160625"/>
    </source>
</evidence>
<comment type="similarity">
    <text evidence="12 14">Belongs to the TonB-dependent receptor family.</text>
</comment>
<evidence type="ECO:0000256" key="13">
    <source>
        <dbReference type="PROSITE-ProRule" id="PRU10144"/>
    </source>
</evidence>
<feature type="region of interest" description="Disordered" evidence="15">
    <location>
        <begin position="91"/>
        <end position="115"/>
    </location>
</feature>
<evidence type="ECO:0000259" key="16">
    <source>
        <dbReference type="Pfam" id="PF00593"/>
    </source>
</evidence>
<evidence type="ECO:0000256" key="1">
    <source>
        <dbReference type="ARBA" id="ARBA00004571"/>
    </source>
</evidence>
<accession>A0ABT6N1E7</accession>
<dbReference type="InterPro" id="IPR037066">
    <property type="entry name" value="Plug_dom_sf"/>
</dbReference>
<sequence>MLLAGVAPAFAQSAPAPEAAAPAPEAAASALQPGEIVVTAQRRSQNLQQIPYNITAVRGADLAKAGVSANSLSQVVPGLVTIDAGPASRGGANNYTLRGLRTDSPSGGDGSPQNVSSVSTYLGDVPVFFPMVFKDIDRVEVLRGPQGTLYGSGAEGGTIRFIPNRPNFDKLSGEFNATGGITEHSGKPNGSFDGVLNIPLGDTLAFRLVGGIDHQGGFIDDVDLLERTSSAVHAGVVSANPSDPASAPVIGPVKKDTNTSNQSFVRAELRWKPSDRFDFELDYTHQNTKVDDIQATNAGYTGTSVDFGTAIGLPNSAYETRSAGKYESTFPILEPYENSIDLVSGTASVDFGLATLTSVTSYYDNKTSGVSDTSNYYGGYTGREGFISYYANYPRFIAVTTSDNKDRAFTQELRLVSHWDLPIDYVVGGYFQHQKTSNIYNQVAPGIADFGTYIGQPSQSPDNGDQIYYIARHTNFKDRAVFGELTWHITPKWQVTGGVRFFWQTFDSGFVQESPFCGASCGDGVTEPSHLGIAVANNTSKVNDHIVKVNTSYDVTPGLKFYATYAEGFRRGGANGIPIAGYFRSLPQYTTYQPDFAKTYEVGVKGNLLDRKLQYSADLYLINLDNFQFTTSTPSYESGVFNGNQARSKGGEIELHARLTRNLSASLAYTYTDAKVSKTSSLTDYPVYSLITGAAPYVYLTLQKGAKLPGVPKHTINGSLDYTTPLGDRSLSFHVDGAYHSKELGAINPADTSFWIIPSAFTMNGRITLDSGKSWSADLFVNNITNEIGYSASVGRQNMPSSWTGLIVQRPRTVGVGLHYHF</sequence>
<dbReference type="InterPro" id="IPR010917">
    <property type="entry name" value="TonB_rcpt_CS"/>
</dbReference>
<evidence type="ECO:0000256" key="4">
    <source>
        <dbReference type="ARBA" id="ARBA00022496"/>
    </source>
</evidence>
<keyword evidence="5 12" id="KW-0812">Transmembrane</keyword>
<dbReference type="Proteomes" id="UP001160625">
    <property type="component" value="Unassembled WGS sequence"/>
</dbReference>
<evidence type="ECO:0000313" key="18">
    <source>
        <dbReference type="EMBL" id="MDH7639120.1"/>
    </source>
</evidence>
<dbReference type="InterPro" id="IPR036942">
    <property type="entry name" value="Beta-barrel_TonB_sf"/>
</dbReference>
<dbReference type="InterPro" id="IPR000531">
    <property type="entry name" value="Beta-barrel_TonB"/>
</dbReference>
<reference evidence="18" key="1">
    <citation type="submission" date="2023-04" db="EMBL/GenBank/DDBJ databases">
        <title>Sphingomonas sp. MAHUQ-71 isolated from rice field.</title>
        <authorList>
            <person name="Huq M.A."/>
        </authorList>
    </citation>
    <scope>NUCLEOTIDE SEQUENCE</scope>
    <source>
        <strain evidence="18">MAHUQ-71</strain>
    </source>
</reference>
<evidence type="ECO:0000256" key="12">
    <source>
        <dbReference type="PROSITE-ProRule" id="PRU01360"/>
    </source>
</evidence>
<keyword evidence="10 12" id="KW-0472">Membrane</keyword>
<evidence type="ECO:0000256" key="8">
    <source>
        <dbReference type="ARBA" id="ARBA00023065"/>
    </source>
</evidence>
<dbReference type="Gene3D" id="2.170.130.10">
    <property type="entry name" value="TonB-dependent receptor, plug domain"/>
    <property type="match status" value="1"/>
</dbReference>
<protein>
    <submittedName>
        <fullName evidence="18">TonB-dependent receptor</fullName>
    </submittedName>
</protein>
<evidence type="ECO:0000256" key="7">
    <source>
        <dbReference type="ARBA" id="ARBA00023004"/>
    </source>
</evidence>
<feature type="region of interest" description="Disordered" evidence="15">
    <location>
        <begin position="236"/>
        <end position="258"/>
    </location>
</feature>
<comment type="subcellular location">
    <subcellularLocation>
        <location evidence="1 12">Cell outer membrane</location>
        <topology evidence="1 12">Multi-pass membrane protein</topology>
    </subcellularLocation>
</comment>
<dbReference type="Pfam" id="PF07715">
    <property type="entry name" value="Plug"/>
    <property type="match status" value="1"/>
</dbReference>
<evidence type="ECO:0000256" key="2">
    <source>
        <dbReference type="ARBA" id="ARBA00022448"/>
    </source>
</evidence>
<dbReference type="Pfam" id="PF00593">
    <property type="entry name" value="TonB_dep_Rec_b-barrel"/>
    <property type="match status" value="1"/>
</dbReference>
<dbReference type="CDD" id="cd01347">
    <property type="entry name" value="ligand_gated_channel"/>
    <property type="match status" value="1"/>
</dbReference>
<keyword evidence="6" id="KW-0732">Signal</keyword>
<keyword evidence="19" id="KW-1185">Reference proteome</keyword>
<dbReference type="SUPFAM" id="SSF56935">
    <property type="entry name" value="Porins"/>
    <property type="match status" value="1"/>
</dbReference>
<evidence type="ECO:0000256" key="14">
    <source>
        <dbReference type="RuleBase" id="RU003357"/>
    </source>
</evidence>
<feature type="short sequence motif" description="TonB C-terminal box" evidence="13">
    <location>
        <begin position="805"/>
        <end position="822"/>
    </location>
</feature>
<evidence type="ECO:0000256" key="3">
    <source>
        <dbReference type="ARBA" id="ARBA00022452"/>
    </source>
</evidence>
<comment type="caution">
    <text evidence="18">The sequence shown here is derived from an EMBL/GenBank/DDBJ whole genome shotgun (WGS) entry which is preliminary data.</text>
</comment>
<keyword evidence="4" id="KW-0410">Iron transport</keyword>
<keyword evidence="3 12" id="KW-1134">Transmembrane beta strand</keyword>
<evidence type="ECO:0000256" key="15">
    <source>
        <dbReference type="SAM" id="MobiDB-lite"/>
    </source>
</evidence>
<keyword evidence="9 14" id="KW-0798">TonB box</keyword>